<dbReference type="AlphaFoldDB" id="A0A4R6ELA1"/>
<sequence length="264" mass="29488">MKKLMISGLLALFALPAFAQQHFATPDKAATALADAVSNQNETALDDLLGENWQQYLPPEGADPEAVARFVRDWKVSHNIVEQGDTAYLNVGREEWQLPIPMLKTAEGWHFDMAQAADEIQIREIGRNELAAIQAMHAYVDAQNDYYQRFQVYATKLLSTEGSKDGLYWPTQPGDVPSPLGPAYSPAEPGEGYHGYLFRIIPDNDKQGFALIAWPVKYGETGIMSFMIDEKDTVWQMDAGLLTPDKVEAVKVFAPAKPWQEINQ</sequence>
<dbReference type="OrthoDB" id="108782at2"/>
<keyword evidence="3" id="KW-1185">Reference proteome</keyword>
<dbReference type="Proteomes" id="UP000295530">
    <property type="component" value="Unassembled WGS sequence"/>
</dbReference>
<evidence type="ECO:0000313" key="3">
    <source>
        <dbReference type="Proteomes" id="UP000295530"/>
    </source>
</evidence>
<feature type="chain" id="PRO_5020492961" evidence="1">
    <location>
        <begin position="20"/>
        <end position="264"/>
    </location>
</feature>
<gene>
    <name evidence="2" type="ORF">EC847_104251</name>
</gene>
<proteinExistence type="predicted"/>
<dbReference type="EMBL" id="SNVX01000004">
    <property type="protein sequence ID" value="TDN59641.1"/>
    <property type="molecule type" value="Genomic_DNA"/>
</dbReference>
<dbReference type="InterPro" id="IPR021556">
    <property type="entry name" value="DUF2950"/>
</dbReference>
<dbReference type="RefSeq" id="WP_133461020.1">
    <property type="nucleotide sequence ID" value="NZ_SNVX01000004.1"/>
</dbReference>
<protein>
    <submittedName>
        <fullName evidence="2">DUF2950 family protein</fullName>
    </submittedName>
</protein>
<accession>A0A4R6ELA1</accession>
<comment type="caution">
    <text evidence="2">The sequence shown here is derived from an EMBL/GenBank/DDBJ whole genome shotgun (WGS) entry which is preliminary data.</text>
</comment>
<keyword evidence="1" id="KW-0732">Signal</keyword>
<organism evidence="2 3">
    <name type="scientific">Scandinavium goeteborgense</name>
    <dbReference type="NCBI Taxonomy" id="1851514"/>
    <lineage>
        <taxon>Bacteria</taxon>
        <taxon>Pseudomonadati</taxon>
        <taxon>Pseudomonadota</taxon>
        <taxon>Gammaproteobacteria</taxon>
        <taxon>Enterobacterales</taxon>
        <taxon>Enterobacteriaceae</taxon>
        <taxon>Scandinavium</taxon>
    </lineage>
</organism>
<dbReference type="Pfam" id="PF11453">
    <property type="entry name" value="DUF2950"/>
    <property type="match status" value="1"/>
</dbReference>
<evidence type="ECO:0000313" key="2">
    <source>
        <dbReference type="EMBL" id="TDN59641.1"/>
    </source>
</evidence>
<evidence type="ECO:0000256" key="1">
    <source>
        <dbReference type="SAM" id="SignalP"/>
    </source>
</evidence>
<name>A0A4R6ELA1_SCAGO</name>
<feature type="signal peptide" evidence="1">
    <location>
        <begin position="1"/>
        <end position="19"/>
    </location>
</feature>
<reference evidence="2 3" key="1">
    <citation type="submission" date="2019-03" db="EMBL/GenBank/DDBJ databases">
        <title>Genomic analyses of the natural microbiome of Caenorhabditis elegans.</title>
        <authorList>
            <person name="Samuel B."/>
        </authorList>
    </citation>
    <scope>NUCLEOTIDE SEQUENCE [LARGE SCALE GENOMIC DNA]</scope>
    <source>
        <strain evidence="2 3">BIGb0156</strain>
    </source>
</reference>